<dbReference type="Proteomes" id="UP000602198">
    <property type="component" value="Unassembled WGS sequence"/>
</dbReference>
<evidence type="ECO:0000313" key="2">
    <source>
        <dbReference type="Proteomes" id="UP000602198"/>
    </source>
</evidence>
<name>A0ABS1LXX3_9NOCA</name>
<gene>
    <name evidence="1" type="ORF">JK358_01590</name>
</gene>
<evidence type="ECO:0000313" key="1">
    <source>
        <dbReference type="EMBL" id="MBL1073079.1"/>
    </source>
</evidence>
<reference evidence="1 2" key="1">
    <citation type="submission" date="2021-01" db="EMBL/GenBank/DDBJ databases">
        <title>WGS of actinomycetes isolated from Thailand.</title>
        <authorList>
            <person name="Thawai C."/>
        </authorList>
    </citation>
    <scope>NUCLEOTIDE SEQUENCE [LARGE SCALE GENOMIC DNA]</scope>
    <source>
        <strain evidence="1 2">LPG 2</strain>
    </source>
</reference>
<proteinExistence type="predicted"/>
<accession>A0ABS1LXX3</accession>
<protein>
    <submittedName>
        <fullName evidence="1">Uncharacterized protein</fullName>
    </submittedName>
</protein>
<keyword evidence="2" id="KW-1185">Reference proteome</keyword>
<sequence>MLESLRLLGRNGSPSGACPALYEAGPDVFLIVGWLTDTVATVEIPHGLLGFAEHDRFIGAPLTDTGRGTFILKGEPVTDQETIAVLALEGNETAVVVPRCKRTYFGAAA</sequence>
<organism evidence="1 2">
    <name type="scientific">Nocardia acididurans</name>
    <dbReference type="NCBI Taxonomy" id="2802282"/>
    <lineage>
        <taxon>Bacteria</taxon>
        <taxon>Bacillati</taxon>
        <taxon>Actinomycetota</taxon>
        <taxon>Actinomycetes</taxon>
        <taxon>Mycobacteriales</taxon>
        <taxon>Nocardiaceae</taxon>
        <taxon>Nocardia</taxon>
    </lineage>
</organism>
<dbReference type="EMBL" id="JAERRJ010000001">
    <property type="protein sequence ID" value="MBL1073079.1"/>
    <property type="molecule type" value="Genomic_DNA"/>
</dbReference>
<dbReference type="RefSeq" id="WP_201942532.1">
    <property type="nucleotide sequence ID" value="NZ_JAERRJ010000001.1"/>
</dbReference>
<comment type="caution">
    <text evidence="1">The sequence shown here is derived from an EMBL/GenBank/DDBJ whole genome shotgun (WGS) entry which is preliminary data.</text>
</comment>